<dbReference type="GO" id="GO:0008360">
    <property type="term" value="P:regulation of cell shape"/>
    <property type="evidence" value="ECO:0007669"/>
    <property type="project" value="UniProtKB-UniRule"/>
</dbReference>
<dbReference type="InterPro" id="IPR038054">
    <property type="entry name" value="LD_TPept-like_central_sf"/>
</dbReference>
<dbReference type="Pfam" id="PF03734">
    <property type="entry name" value="YkuD"/>
    <property type="match status" value="1"/>
</dbReference>
<dbReference type="InterPro" id="IPR050979">
    <property type="entry name" value="LD-transpeptidase"/>
</dbReference>
<dbReference type="PANTHER" id="PTHR30582">
    <property type="entry name" value="L,D-TRANSPEPTIDASE"/>
    <property type="match status" value="1"/>
</dbReference>
<evidence type="ECO:0000313" key="9">
    <source>
        <dbReference type="EMBL" id="GFZ26424.1"/>
    </source>
</evidence>
<dbReference type="PANTHER" id="PTHR30582:SF33">
    <property type="entry name" value="EXPORTED PROTEIN"/>
    <property type="match status" value="1"/>
</dbReference>
<dbReference type="RefSeq" id="WP_212780131.1">
    <property type="nucleotide sequence ID" value="NZ_BMAY01000002.1"/>
</dbReference>
<dbReference type="GO" id="GO:0071555">
    <property type="term" value="P:cell wall organization"/>
    <property type="evidence" value="ECO:0007669"/>
    <property type="project" value="UniProtKB-UniRule"/>
</dbReference>
<evidence type="ECO:0000256" key="4">
    <source>
        <dbReference type="ARBA" id="ARBA00022984"/>
    </source>
</evidence>
<keyword evidence="7" id="KW-0472">Membrane</keyword>
<evidence type="ECO:0000256" key="2">
    <source>
        <dbReference type="ARBA" id="ARBA00022679"/>
    </source>
</evidence>
<dbReference type="InterPro" id="IPR005490">
    <property type="entry name" value="LD_TPept_cat_dom"/>
</dbReference>
<dbReference type="SUPFAM" id="SSF141523">
    <property type="entry name" value="L,D-transpeptidase catalytic domain-like"/>
    <property type="match status" value="1"/>
</dbReference>
<dbReference type="Proteomes" id="UP000677218">
    <property type="component" value="Unassembled WGS sequence"/>
</dbReference>
<evidence type="ECO:0000256" key="6">
    <source>
        <dbReference type="PROSITE-ProRule" id="PRU01373"/>
    </source>
</evidence>
<keyword evidence="10" id="KW-1185">Reference proteome</keyword>
<dbReference type="GO" id="GO:0016740">
    <property type="term" value="F:transferase activity"/>
    <property type="evidence" value="ECO:0007669"/>
    <property type="project" value="UniProtKB-KW"/>
</dbReference>
<dbReference type="GO" id="GO:0018104">
    <property type="term" value="P:peptidoglycan-protein cross-linking"/>
    <property type="evidence" value="ECO:0007669"/>
    <property type="project" value="TreeGrafter"/>
</dbReference>
<keyword evidence="4 6" id="KW-0573">Peptidoglycan synthesis</keyword>
<reference evidence="9" key="1">
    <citation type="submission" date="2020-08" db="EMBL/GenBank/DDBJ databases">
        <title>Taxonomic study for Lactobacillus species isolated from hardwood bark.</title>
        <authorList>
            <person name="Tohno M."/>
            <person name="Tanizawa Y."/>
        </authorList>
    </citation>
    <scope>NUCLEOTIDE SEQUENCE</scope>
    <source>
        <strain evidence="9">B40</strain>
    </source>
</reference>
<keyword evidence="7" id="KW-0812">Transmembrane</keyword>
<evidence type="ECO:0000313" key="10">
    <source>
        <dbReference type="Proteomes" id="UP000677218"/>
    </source>
</evidence>
<evidence type="ECO:0000256" key="5">
    <source>
        <dbReference type="ARBA" id="ARBA00023316"/>
    </source>
</evidence>
<evidence type="ECO:0000256" key="7">
    <source>
        <dbReference type="SAM" id="Phobius"/>
    </source>
</evidence>
<proteinExistence type="predicted"/>
<keyword evidence="3 6" id="KW-0133">Cell shape</keyword>
<sequence>MNSRMELRKKNNRSTWYIVIGCVILVVLAAFFIISNNNRKAAESKAAKFATTHFNKNVSIYGVKVSNLTVAAATKKVNAKAKNIATLTDGKVTTSRDGSVKTISKSQVQTYFKKQHTETPNSNKYSYANTDLANGVKKLKKMAKTVVTYDANGTKFKLSAKTLVTKATYKNGKVTFNDTSKLTNKLNEMGKQVKTLHKSYKFTVPSGSNVNGKTITVTNKTYGWGIWTDKAANYVKQAFLSGKNQTINGANAIYGLGYTTYGLGYGKSNHGIGDNYVVVSINKQELWVVKNGKVAVHLTDVVTGTLTGTSDNKTPTGVWYIHYKQRNATLTGQNDDGSNYSSKVSYWMPFTLSGCGLHDASWRTDWSKTAYLKGGSHGCVNIRPSEIKEVWNAVIQHEAVIVYN</sequence>
<dbReference type="InterPro" id="IPR038063">
    <property type="entry name" value="Transpep_catalytic_dom"/>
</dbReference>
<dbReference type="PROSITE" id="PS52029">
    <property type="entry name" value="LD_TPASE"/>
    <property type="match status" value="1"/>
</dbReference>
<dbReference type="SUPFAM" id="SSF143985">
    <property type="entry name" value="L,D-transpeptidase pre-catalytic domain-like"/>
    <property type="match status" value="1"/>
</dbReference>
<gene>
    <name evidence="9" type="ORF">LCB40_03040</name>
</gene>
<keyword evidence="2" id="KW-0808">Transferase</keyword>
<dbReference type="Gene3D" id="3.10.20.800">
    <property type="match status" value="1"/>
</dbReference>
<feature type="active site" description="Nucleophile" evidence="6">
    <location>
        <position position="379"/>
    </location>
</feature>
<feature type="domain" description="L,D-TPase catalytic" evidence="8">
    <location>
        <begin position="275"/>
        <end position="403"/>
    </location>
</feature>
<feature type="active site" description="Proton donor/acceptor" evidence="6">
    <location>
        <position position="358"/>
    </location>
</feature>
<evidence type="ECO:0000259" key="8">
    <source>
        <dbReference type="PROSITE" id="PS52029"/>
    </source>
</evidence>
<comment type="pathway">
    <text evidence="1 6">Cell wall biogenesis; peptidoglycan biosynthesis.</text>
</comment>
<dbReference type="Gene3D" id="2.40.440.10">
    <property type="entry name" value="L,D-transpeptidase catalytic domain-like"/>
    <property type="match status" value="1"/>
</dbReference>
<accession>A0A916QG81</accession>
<dbReference type="GO" id="GO:0071972">
    <property type="term" value="F:peptidoglycan L,D-transpeptidase activity"/>
    <property type="evidence" value="ECO:0007669"/>
    <property type="project" value="TreeGrafter"/>
</dbReference>
<name>A0A916QG81_9LACO</name>
<organism evidence="9 10">
    <name type="scientific">Lactobacillus corticis</name>
    <dbReference type="NCBI Taxonomy" id="2201249"/>
    <lineage>
        <taxon>Bacteria</taxon>
        <taxon>Bacillati</taxon>
        <taxon>Bacillota</taxon>
        <taxon>Bacilli</taxon>
        <taxon>Lactobacillales</taxon>
        <taxon>Lactobacillaceae</taxon>
        <taxon>Lactobacillus</taxon>
    </lineage>
</organism>
<evidence type="ECO:0000256" key="3">
    <source>
        <dbReference type="ARBA" id="ARBA00022960"/>
    </source>
</evidence>
<dbReference type="GO" id="GO:0005576">
    <property type="term" value="C:extracellular region"/>
    <property type="evidence" value="ECO:0007669"/>
    <property type="project" value="TreeGrafter"/>
</dbReference>
<dbReference type="EMBL" id="BMAY01000002">
    <property type="protein sequence ID" value="GFZ26424.1"/>
    <property type="molecule type" value="Genomic_DNA"/>
</dbReference>
<protein>
    <recommendedName>
        <fullName evidence="8">L,D-TPase catalytic domain-containing protein</fullName>
    </recommendedName>
</protein>
<dbReference type="CDD" id="cd16913">
    <property type="entry name" value="YkuD_like"/>
    <property type="match status" value="1"/>
</dbReference>
<keyword evidence="7" id="KW-1133">Transmembrane helix</keyword>
<feature type="transmembrane region" description="Helical" evidence="7">
    <location>
        <begin position="16"/>
        <end position="34"/>
    </location>
</feature>
<keyword evidence="5 6" id="KW-0961">Cell wall biogenesis/degradation</keyword>
<dbReference type="AlphaFoldDB" id="A0A916QG81"/>
<comment type="caution">
    <text evidence="9">The sequence shown here is derived from an EMBL/GenBank/DDBJ whole genome shotgun (WGS) entry which is preliminary data.</text>
</comment>
<evidence type="ECO:0000256" key="1">
    <source>
        <dbReference type="ARBA" id="ARBA00004752"/>
    </source>
</evidence>